<feature type="compositionally biased region" description="Low complexity" evidence="1">
    <location>
        <begin position="296"/>
        <end position="310"/>
    </location>
</feature>
<dbReference type="PANTHER" id="PTHR38116">
    <property type="entry name" value="CHROMOSOME 7, WHOLE GENOME SHOTGUN SEQUENCE"/>
    <property type="match status" value="1"/>
</dbReference>
<dbReference type="InterPro" id="IPR046347">
    <property type="entry name" value="bZIP_sf"/>
</dbReference>
<dbReference type="InParanoid" id="A0A1X2HIJ9"/>
<comment type="caution">
    <text evidence="3">The sequence shown here is derived from an EMBL/GenBank/DDBJ whole genome shotgun (WGS) entry which is preliminary data.</text>
</comment>
<dbReference type="STRING" id="13706.A0A1X2HIJ9"/>
<dbReference type="SMART" id="SM00338">
    <property type="entry name" value="BRLZ"/>
    <property type="match status" value="1"/>
</dbReference>
<dbReference type="InterPro" id="IPR021833">
    <property type="entry name" value="DUF3425"/>
</dbReference>
<keyword evidence="4" id="KW-1185">Reference proteome</keyword>
<evidence type="ECO:0000313" key="4">
    <source>
        <dbReference type="Proteomes" id="UP000242180"/>
    </source>
</evidence>
<dbReference type="OrthoDB" id="2593073at2759"/>
<dbReference type="CDD" id="cd14688">
    <property type="entry name" value="bZIP_YAP"/>
    <property type="match status" value="1"/>
</dbReference>
<evidence type="ECO:0000259" key="2">
    <source>
        <dbReference type="PROSITE" id="PS50217"/>
    </source>
</evidence>
<organism evidence="3 4">
    <name type="scientific">Syncephalastrum racemosum</name>
    <name type="common">Filamentous fungus</name>
    <dbReference type="NCBI Taxonomy" id="13706"/>
    <lineage>
        <taxon>Eukaryota</taxon>
        <taxon>Fungi</taxon>
        <taxon>Fungi incertae sedis</taxon>
        <taxon>Mucoromycota</taxon>
        <taxon>Mucoromycotina</taxon>
        <taxon>Mucoromycetes</taxon>
        <taxon>Mucorales</taxon>
        <taxon>Syncephalastraceae</taxon>
        <taxon>Syncephalastrum</taxon>
    </lineage>
</organism>
<dbReference type="PROSITE" id="PS00036">
    <property type="entry name" value="BZIP_BASIC"/>
    <property type="match status" value="1"/>
</dbReference>
<feature type="region of interest" description="Disordered" evidence="1">
    <location>
        <begin position="1"/>
        <end position="59"/>
    </location>
</feature>
<gene>
    <name evidence="3" type="ORF">BCR43DRAFT_562274</name>
</gene>
<dbReference type="SUPFAM" id="SSF57959">
    <property type="entry name" value="Leucine zipper domain"/>
    <property type="match status" value="1"/>
</dbReference>
<dbReference type="AlphaFoldDB" id="A0A1X2HIJ9"/>
<dbReference type="GO" id="GO:0003700">
    <property type="term" value="F:DNA-binding transcription factor activity"/>
    <property type="evidence" value="ECO:0007669"/>
    <property type="project" value="InterPro"/>
</dbReference>
<feature type="region of interest" description="Disordered" evidence="1">
    <location>
        <begin position="452"/>
        <end position="492"/>
    </location>
</feature>
<evidence type="ECO:0000313" key="3">
    <source>
        <dbReference type="EMBL" id="ORY98887.1"/>
    </source>
</evidence>
<dbReference type="OMA" id="WEIGENW"/>
<protein>
    <recommendedName>
        <fullName evidence="2">BZIP domain-containing protein</fullName>
    </recommendedName>
</protein>
<dbReference type="Pfam" id="PF00170">
    <property type="entry name" value="bZIP_1"/>
    <property type="match status" value="1"/>
</dbReference>
<feature type="domain" description="BZIP" evidence="2">
    <location>
        <begin position="46"/>
        <end position="99"/>
    </location>
</feature>
<dbReference type="PROSITE" id="PS50217">
    <property type="entry name" value="BZIP"/>
    <property type="match status" value="1"/>
</dbReference>
<dbReference type="Pfam" id="PF11905">
    <property type="entry name" value="DUF3425"/>
    <property type="match status" value="1"/>
</dbReference>
<evidence type="ECO:0000256" key="1">
    <source>
        <dbReference type="SAM" id="MobiDB-lite"/>
    </source>
</evidence>
<proteinExistence type="predicted"/>
<dbReference type="InterPro" id="IPR004827">
    <property type="entry name" value="bZIP"/>
</dbReference>
<dbReference type="Gene3D" id="1.20.5.170">
    <property type="match status" value="1"/>
</dbReference>
<dbReference type="Proteomes" id="UP000242180">
    <property type="component" value="Unassembled WGS sequence"/>
</dbReference>
<name>A0A1X2HIJ9_SYNRA</name>
<reference evidence="3 4" key="1">
    <citation type="submission" date="2016-07" db="EMBL/GenBank/DDBJ databases">
        <title>Pervasive Adenine N6-methylation of Active Genes in Fungi.</title>
        <authorList>
            <consortium name="DOE Joint Genome Institute"/>
            <person name="Mondo S.J."/>
            <person name="Dannebaum R.O."/>
            <person name="Kuo R.C."/>
            <person name="Labutti K."/>
            <person name="Haridas S."/>
            <person name="Kuo A."/>
            <person name="Salamov A."/>
            <person name="Ahrendt S.R."/>
            <person name="Lipzen A."/>
            <person name="Sullivan W."/>
            <person name="Andreopoulos W.B."/>
            <person name="Clum A."/>
            <person name="Lindquist E."/>
            <person name="Daum C."/>
            <person name="Ramamoorthy G.K."/>
            <person name="Gryganskyi A."/>
            <person name="Culley D."/>
            <person name="Magnuson J.K."/>
            <person name="James T.Y."/>
            <person name="O'Malley M.A."/>
            <person name="Stajich J.E."/>
            <person name="Spatafora J.W."/>
            <person name="Visel A."/>
            <person name="Grigoriev I.V."/>
        </authorList>
    </citation>
    <scope>NUCLEOTIDE SEQUENCE [LARGE SCALE GENOMIC DNA]</scope>
    <source>
        <strain evidence="3 4">NRRL 2496</strain>
    </source>
</reference>
<sequence length="552" mass="62138">MSSVAEPPQMQPSQLQQQVSSQPSSQPVKIRKKPGRKPNPASPALRKAQNRAAQRAFRERKERHLRELELAVKQVREQRDRLQAENEQLKGDNDILRSENWYLKGTVLTLQLVCFRHNLVIPQHSPYINEEALSLLAQSTPEPIASYMAANANNKLPMPTAAEQPRKPRDRYLSSGSLVVSPDGIRSIPAEPIHPPPNMMAQPAAPITAGLSPPELSSPSFNEFHASPANHLAEDLFHPFEQPNEEEEYEAMAMSDEPPALSPILLEDADTAFFNPPHPASSPSHLSPSSPPKYDPPQQQVLPSPQPSLSDTDVATSNYAAVQILRLRLRLQSFCAKVDSSTFAIQPTVLQLTIPHDPRIDLIPTPHMRDRMILFRDMFDLEDCLRCLIGNSIFHGGDPAVAANWELPAEFFEKFWFLTIDFSLQRTTNHWRRMQGKNELEDGRQNYQLPTSLKQEQRQQEQQGASHHETSQQRYASSLASSDTSSVSTHHQQPTDFFSPLAFSPKSTLDDTSSCHPWDTLFSDQLQTEPFPLGGQEDYDMIMNSLINTEHL</sequence>
<feature type="compositionally biased region" description="Low complexity" evidence="1">
    <location>
        <begin position="477"/>
        <end position="488"/>
    </location>
</feature>
<feature type="compositionally biased region" description="Low complexity" evidence="1">
    <location>
        <begin position="7"/>
        <end position="27"/>
    </location>
</feature>
<accession>A0A1X2HIJ9</accession>
<dbReference type="PANTHER" id="PTHR38116:SF9">
    <property type="entry name" value="BZIP DOMAIN-CONTAINING PROTEIN"/>
    <property type="match status" value="1"/>
</dbReference>
<feature type="region of interest" description="Disordered" evidence="1">
    <location>
        <begin position="271"/>
        <end position="312"/>
    </location>
</feature>
<dbReference type="EMBL" id="MCGN01000003">
    <property type="protein sequence ID" value="ORY98887.1"/>
    <property type="molecule type" value="Genomic_DNA"/>
</dbReference>